<evidence type="ECO:0000313" key="1">
    <source>
        <dbReference type="EMBL" id="KAJ7521090.1"/>
    </source>
</evidence>
<name>A0ACC2AUE7_DIPCM</name>
<keyword evidence="2" id="KW-1185">Reference proteome</keyword>
<gene>
    <name evidence="1" type="ORF">O6H91_19G037500</name>
</gene>
<dbReference type="Proteomes" id="UP001162992">
    <property type="component" value="Chromosome 19"/>
</dbReference>
<reference evidence="2" key="1">
    <citation type="journal article" date="2024" name="Proc. Natl. Acad. Sci. U.S.A.">
        <title>Extraordinary preservation of gene collinearity over three hundred million years revealed in homosporous lycophytes.</title>
        <authorList>
            <person name="Li C."/>
            <person name="Wickell D."/>
            <person name="Kuo L.Y."/>
            <person name="Chen X."/>
            <person name="Nie B."/>
            <person name="Liao X."/>
            <person name="Peng D."/>
            <person name="Ji J."/>
            <person name="Jenkins J."/>
            <person name="Williams M."/>
            <person name="Shu S."/>
            <person name="Plott C."/>
            <person name="Barry K."/>
            <person name="Rajasekar S."/>
            <person name="Grimwood J."/>
            <person name="Han X."/>
            <person name="Sun S."/>
            <person name="Hou Z."/>
            <person name="He W."/>
            <person name="Dai G."/>
            <person name="Sun C."/>
            <person name="Schmutz J."/>
            <person name="Leebens-Mack J.H."/>
            <person name="Li F.W."/>
            <person name="Wang L."/>
        </authorList>
    </citation>
    <scope>NUCLEOTIDE SEQUENCE [LARGE SCALE GENOMIC DNA]</scope>
    <source>
        <strain evidence="2">cv. PW_Plant_1</strain>
    </source>
</reference>
<evidence type="ECO:0000313" key="2">
    <source>
        <dbReference type="Proteomes" id="UP001162992"/>
    </source>
</evidence>
<dbReference type="EMBL" id="CM055110">
    <property type="protein sequence ID" value="KAJ7521090.1"/>
    <property type="molecule type" value="Genomic_DNA"/>
</dbReference>
<organism evidence="1 2">
    <name type="scientific">Diphasiastrum complanatum</name>
    <name type="common">Issler's clubmoss</name>
    <name type="synonym">Lycopodium complanatum</name>
    <dbReference type="NCBI Taxonomy" id="34168"/>
    <lineage>
        <taxon>Eukaryota</taxon>
        <taxon>Viridiplantae</taxon>
        <taxon>Streptophyta</taxon>
        <taxon>Embryophyta</taxon>
        <taxon>Tracheophyta</taxon>
        <taxon>Lycopodiopsida</taxon>
        <taxon>Lycopodiales</taxon>
        <taxon>Lycopodiaceae</taxon>
        <taxon>Lycopodioideae</taxon>
        <taxon>Diphasiastrum</taxon>
    </lineage>
</organism>
<accession>A0ACC2AUE7</accession>
<proteinExistence type="predicted"/>
<protein>
    <submittedName>
        <fullName evidence="1">Uncharacterized protein</fullName>
    </submittedName>
</protein>
<comment type="caution">
    <text evidence="1">The sequence shown here is derived from an EMBL/GenBank/DDBJ whole genome shotgun (WGS) entry which is preliminary data.</text>
</comment>
<sequence length="503" mass="55991">MGLSLEGAQRDLELLGLWLYLDFCPPAFQVYLLSSLFVLLSKDLAVNFMAIYYASCASGLESVLISEVKVLGEASKLSDSPAFGGVCFSTVASLETIYKLRSADNVYAFVGHFQDVPISKDSAVSYLKNLVKKIDWGPSLEILKRWKAFSDKEDTSLFYKDTPWSNSNMRFRVTCDRKCITMRKHPFTSMDAAAALGDGINSLFGWTGDMRRYDVEVIAWIRDTELLLLIALLYSNSEAKKVACCDGALAPRLPWSIKLENVKDDDDSASKTCEGKVSVSLPRPSRSDSQLYSHRRYRHALIGTSLKPSIAYALLQLGDIQTGHLILDPMCGCGTIPLEAADCMAGRIACLAGDISSKAVNAARENSEEREIKGSCDVLQWDATNLALRSNCVDRVLCDMPFGIRCGSPQRREWLCPKVLREIVRVLRQDTGAAILLSHSKSMRHEIEENQRLFLQVLESLPIDMEGIRLEVLIIRRTSAPAPIQIPKNSKKLTRRQDADISN</sequence>